<proteinExistence type="predicted"/>
<protein>
    <submittedName>
        <fullName evidence="2">Uncharacterized protein</fullName>
    </submittedName>
</protein>
<keyword evidence="1" id="KW-0472">Membrane</keyword>
<name>X1KDN6_9ZZZZ</name>
<reference evidence="2" key="1">
    <citation type="journal article" date="2014" name="Front. Microbiol.">
        <title>High frequency of phylogenetically diverse reductive dehalogenase-homologous genes in deep subseafloor sedimentary metagenomes.</title>
        <authorList>
            <person name="Kawai M."/>
            <person name="Futagami T."/>
            <person name="Toyoda A."/>
            <person name="Takaki Y."/>
            <person name="Nishi S."/>
            <person name="Hori S."/>
            <person name="Arai W."/>
            <person name="Tsubouchi T."/>
            <person name="Morono Y."/>
            <person name="Uchiyama I."/>
            <person name="Ito T."/>
            <person name="Fujiyama A."/>
            <person name="Inagaki F."/>
            <person name="Takami H."/>
        </authorList>
    </citation>
    <scope>NUCLEOTIDE SEQUENCE</scope>
    <source>
        <strain evidence="2">Expedition CK06-06</strain>
    </source>
</reference>
<keyword evidence="1" id="KW-0812">Transmembrane</keyword>
<evidence type="ECO:0000256" key="1">
    <source>
        <dbReference type="SAM" id="Phobius"/>
    </source>
</evidence>
<dbReference type="EMBL" id="BARU01042006">
    <property type="protein sequence ID" value="GAH80168.1"/>
    <property type="molecule type" value="Genomic_DNA"/>
</dbReference>
<comment type="caution">
    <text evidence="2">The sequence shown here is derived from an EMBL/GenBank/DDBJ whole genome shotgun (WGS) entry which is preliminary data.</text>
</comment>
<dbReference type="AlphaFoldDB" id="X1KDN6"/>
<keyword evidence="1" id="KW-1133">Transmembrane helix</keyword>
<feature type="transmembrane region" description="Helical" evidence="1">
    <location>
        <begin position="67"/>
        <end position="89"/>
    </location>
</feature>
<feature type="transmembrane region" description="Helical" evidence="1">
    <location>
        <begin position="6"/>
        <end position="27"/>
    </location>
</feature>
<accession>X1KDN6</accession>
<gene>
    <name evidence="2" type="ORF">S03H2_64629</name>
</gene>
<sequence>MFLGAVYIVLAFGILFNWFTIFLLWALEPLLDRLIFNFINFHGIIDPYTMNRIMDISASIYPHEQTIYYGVAFGSFVAIADIIIAIWYLESSTI</sequence>
<evidence type="ECO:0000313" key="2">
    <source>
        <dbReference type="EMBL" id="GAH80168.1"/>
    </source>
</evidence>
<organism evidence="2">
    <name type="scientific">marine sediment metagenome</name>
    <dbReference type="NCBI Taxonomy" id="412755"/>
    <lineage>
        <taxon>unclassified sequences</taxon>
        <taxon>metagenomes</taxon>
        <taxon>ecological metagenomes</taxon>
    </lineage>
</organism>